<feature type="signal peptide" evidence="1">
    <location>
        <begin position="1"/>
        <end position="19"/>
    </location>
</feature>
<accession>A0A8X6QU64</accession>
<proteinExistence type="predicted"/>
<evidence type="ECO:0000256" key="1">
    <source>
        <dbReference type="SAM" id="SignalP"/>
    </source>
</evidence>
<dbReference type="AlphaFoldDB" id="A0A8X6QU64"/>
<organism evidence="2 3">
    <name type="scientific">Nephila pilipes</name>
    <name type="common">Giant wood spider</name>
    <name type="synonym">Nephila maculata</name>
    <dbReference type="NCBI Taxonomy" id="299642"/>
    <lineage>
        <taxon>Eukaryota</taxon>
        <taxon>Metazoa</taxon>
        <taxon>Ecdysozoa</taxon>
        <taxon>Arthropoda</taxon>
        <taxon>Chelicerata</taxon>
        <taxon>Arachnida</taxon>
        <taxon>Araneae</taxon>
        <taxon>Araneomorphae</taxon>
        <taxon>Entelegynae</taxon>
        <taxon>Araneoidea</taxon>
        <taxon>Nephilidae</taxon>
        <taxon>Nephila</taxon>
    </lineage>
</organism>
<evidence type="ECO:0008006" key="4">
    <source>
        <dbReference type="Google" id="ProtNLM"/>
    </source>
</evidence>
<evidence type="ECO:0000313" key="2">
    <source>
        <dbReference type="EMBL" id="GFU37179.1"/>
    </source>
</evidence>
<evidence type="ECO:0000313" key="3">
    <source>
        <dbReference type="Proteomes" id="UP000887013"/>
    </source>
</evidence>
<feature type="chain" id="PRO_5036483699" description="Secreted protein" evidence="1">
    <location>
        <begin position="20"/>
        <end position="93"/>
    </location>
</feature>
<keyword evidence="3" id="KW-1185">Reference proteome</keyword>
<dbReference type="EMBL" id="BMAW01130958">
    <property type="protein sequence ID" value="GFU37179.1"/>
    <property type="molecule type" value="Genomic_DNA"/>
</dbReference>
<gene>
    <name evidence="2" type="ORF">NPIL_136431</name>
</gene>
<reference evidence="2" key="1">
    <citation type="submission" date="2020-08" db="EMBL/GenBank/DDBJ databases">
        <title>Multicomponent nature underlies the extraordinary mechanical properties of spider dragline silk.</title>
        <authorList>
            <person name="Kono N."/>
            <person name="Nakamura H."/>
            <person name="Mori M."/>
            <person name="Yoshida Y."/>
            <person name="Ohtoshi R."/>
            <person name="Malay A.D."/>
            <person name="Moran D.A.P."/>
            <person name="Tomita M."/>
            <person name="Numata K."/>
            <person name="Arakawa K."/>
        </authorList>
    </citation>
    <scope>NUCLEOTIDE SEQUENCE</scope>
</reference>
<keyword evidence="1" id="KW-0732">Signal</keyword>
<dbReference type="Proteomes" id="UP000887013">
    <property type="component" value="Unassembled WGS sequence"/>
</dbReference>
<sequence>MRRIPSHKHFVCFPKIALAFVIILTQHLANRGSAVVVQCIGHLDRQTCHSLTTSSESTQVTGSRDNPMLMVSSYTTGEAQCETRFPFLVLPAH</sequence>
<protein>
    <recommendedName>
        <fullName evidence="4">Secreted protein</fullName>
    </recommendedName>
</protein>
<name>A0A8X6QU64_NEPPI</name>
<comment type="caution">
    <text evidence="2">The sequence shown here is derived from an EMBL/GenBank/DDBJ whole genome shotgun (WGS) entry which is preliminary data.</text>
</comment>